<comment type="similarity">
    <text evidence="1">Belongs to the Gfa family.</text>
</comment>
<keyword evidence="4" id="KW-0456">Lyase</keyword>
<dbReference type="SUPFAM" id="SSF51316">
    <property type="entry name" value="Mss4-like"/>
    <property type="match status" value="1"/>
</dbReference>
<comment type="caution">
    <text evidence="6">The sequence shown here is derived from an EMBL/GenBank/DDBJ whole genome shotgun (WGS) entry which is preliminary data.</text>
</comment>
<keyword evidence="2" id="KW-0479">Metal-binding</keyword>
<evidence type="ECO:0000256" key="1">
    <source>
        <dbReference type="ARBA" id="ARBA00005495"/>
    </source>
</evidence>
<dbReference type="PANTHER" id="PTHR33337">
    <property type="entry name" value="GFA DOMAIN-CONTAINING PROTEIN"/>
    <property type="match status" value="1"/>
</dbReference>
<dbReference type="Proteomes" id="UP001361239">
    <property type="component" value="Unassembled WGS sequence"/>
</dbReference>
<evidence type="ECO:0000256" key="3">
    <source>
        <dbReference type="ARBA" id="ARBA00022833"/>
    </source>
</evidence>
<dbReference type="Gene3D" id="3.90.1590.10">
    <property type="entry name" value="glutathione-dependent formaldehyde- activating enzyme (gfa)"/>
    <property type="match status" value="1"/>
</dbReference>
<accession>A0ABU8RSU0</accession>
<keyword evidence="3" id="KW-0862">Zinc</keyword>
<dbReference type="InterPro" id="IPR006913">
    <property type="entry name" value="CENP-V/GFA"/>
</dbReference>
<dbReference type="InterPro" id="IPR011057">
    <property type="entry name" value="Mss4-like_sf"/>
</dbReference>
<evidence type="ECO:0000259" key="5">
    <source>
        <dbReference type="PROSITE" id="PS51891"/>
    </source>
</evidence>
<organism evidence="6 7">
    <name type="scientific">Novosphingobium anseongense</name>
    <dbReference type="NCBI Taxonomy" id="3133436"/>
    <lineage>
        <taxon>Bacteria</taxon>
        <taxon>Pseudomonadati</taxon>
        <taxon>Pseudomonadota</taxon>
        <taxon>Alphaproteobacteria</taxon>
        <taxon>Sphingomonadales</taxon>
        <taxon>Sphingomonadaceae</taxon>
        <taxon>Novosphingobium</taxon>
    </lineage>
</organism>
<dbReference type="Pfam" id="PF04828">
    <property type="entry name" value="GFA"/>
    <property type="match status" value="1"/>
</dbReference>
<name>A0ABU8RSU0_9SPHN</name>
<proteinExistence type="inferred from homology"/>
<evidence type="ECO:0000313" key="6">
    <source>
        <dbReference type="EMBL" id="MEJ5975832.1"/>
    </source>
</evidence>
<reference evidence="6 7" key="1">
    <citation type="submission" date="2024-03" db="EMBL/GenBank/DDBJ databases">
        <authorList>
            <person name="Jo J.-H."/>
        </authorList>
    </citation>
    <scope>NUCLEOTIDE SEQUENCE [LARGE SCALE GENOMIC DNA]</scope>
    <source>
        <strain evidence="6 7">PS1R-30</strain>
    </source>
</reference>
<evidence type="ECO:0000256" key="2">
    <source>
        <dbReference type="ARBA" id="ARBA00022723"/>
    </source>
</evidence>
<feature type="domain" description="CENP-V/GFA" evidence="5">
    <location>
        <begin position="8"/>
        <end position="135"/>
    </location>
</feature>
<dbReference type="RefSeq" id="WP_339585761.1">
    <property type="nucleotide sequence ID" value="NZ_JBBHJZ010000001.1"/>
</dbReference>
<evidence type="ECO:0000256" key="4">
    <source>
        <dbReference type="ARBA" id="ARBA00023239"/>
    </source>
</evidence>
<dbReference type="PANTHER" id="PTHR33337:SF40">
    <property type="entry name" value="CENP-V_GFA DOMAIN-CONTAINING PROTEIN-RELATED"/>
    <property type="match status" value="1"/>
</dbReference>
<evidence type="ECO:0000313" key="7">
    <source>
        <dbReference type="Proteomes" id="UP001361239"/>
    </source>
</evidence>
<dbReference type="PROSITE" id="PS51891">
    <property type="entry name" value="CENP_V_GFA"/>
    <property type="match status" value="1"/>
</dbReference>
<sequence length="138" mass="15074">MSAPTEPLTGGCYCGAVRYEAAGEPRLRAQCHCRECQYLTGGGPNYFMMMPVEGFRYVRGEPASFTRSDIAKPVTRQFCGTCGTHLATRLPDFPALVLKVGGLDDPSAFGGPQAAIYLVDRQPFHLVPEGLKQFERTP</sequence>
<protein>
    <submittedName>
        <fullName evidence="6">GFA family protein</fullName>
    </submittedName>
</protein>
<dbReference type="EMBL" id="JBBHJZ010000001">
    <property type="protein sequence ID" value="MEJ5975832.1"/>
    <property type="molecule type" value="Genomic_DNA"/>
</dbReference>
<keyword evidence="7" id="KW-1185">Reference proteome</keyword>
<gene>
    <name evidence="6" type="ORF">WG901_04250</name>
</gene>